<evidence type="ECO:0000256" key="1">
    <source>
        <dbReference type="SAM" id="MobiDB-lite"/>
    </source>
</evidence>
<reference evidence="3 4" key="1">
    <citation type="journal article" date="2021" name="Elife">
        <title>Chloroplast acquisition without the gene transfer in kleptoplastic sea slugs, Plakobranchus ocellatus.</title>
        <authorList>
            <person name="Maeda T."/>
            <person name="Takahashi S."/>
            <person name="Yoshida T."/>
            <person name="Shimamura S."/>
            <person name="Takaki Y."/>
            <person name="Nagai Y."/>
            <person name="Toyoda A."/>
            <person name="Suzuki Y."/>
            <person name="Arimoto A."/>
            <person name="Ishii H."/>
            <person name="Satoh N."/>
            <person name="Nishiyama T."/>
            <person name="Hasebe M."/>
            <person name="Maruyama T."/>
            <person name="Minagawa J."/>
            <person name="Obokata J."/>
            <person name="Shigenobu S."/>
        </authorList>
    </citation>
    <scope>NUCLEOTIDE SEQUENCE [LARGE SCALE GENOMIC DNA]</scope>
</reference>
<evidence type="ECO:0000313" key="4">
    <source>
        <dbReference type="Proteomes" id="UP000735302"/>
    </source>
</evidence>
<comment type="caution">
    <text evidence="3">The sequence shown here is derived from an EMBL/GenBank/DDBJ whole genome shotgun (WGS) entry which is preliminary data.</text>
</comment>
<keyword evidence="4" id="KW-1185">Reference proteome</keyword>
<proteinExistence type="predicted"/>
<dbReference type="Gene3D" id="2.30.42.10">
    <property type="match status" value="2"/>
</dbReference>
<gene>
    <name evidence="3" type="ORF">PoB_004551900</name>
</gene>
<feature type="compositionally biased region" description="Acidic residues" evidence="1">
    <location>
        <begin position="131"/>
        <end position="152"/>
    </location>
</feature>
<protein>
    <submittedName>
        <fullName evidence="3">Multiple pdz domain protein</fullName>
    </submittedName>
</protein>
<dbReference type="Proteomes" id="UP000735302">
    <property type="component" value="Unassembled WGS sequence"/>
</dbReference>
<dbReference type="InterPro" id="IPR001478">
    <property type="entry name" value="PDZ"/>
</dbReference>
<dbReference type="PANTHER" id="PTHR19964:SF92">
    <property type="entry name" value="PATJ HOMOLOG"/>
    <property type="match status" value="1"/>
</dbReference>
<name>A0AAV4BJB4_9GAST</name>
<accession>A0AAV4BJB4</accession>
<organism evidence="3 4">
    <name type="scientific">Plakobranchus ocellatus</name>
    <dbReference type="NCBI Taxonomy" id="259542"/>
    <lineage>
        <taxon>Eukaryota</taxon>
        <taxon>Metazoa</taxon>
        <taxon>Spiralia</taxon>
        <taxon>Lophotrochozoa</taxon>
        <taxon>Mollusca</taxon>
        <taxon>Gastropoda</taxon>
        <taxon>Heterobranchia</taxon>
        <taxon>Euthyneura</taxon>
        <taxon>Panpulmonata</taxon>
        <taxon>Sacoglossa</taxon>
        <taxon>Placobranchoidea</taxon>
        <taxon>Plakobranchidae</taxon>
        <taxon>Plakobranchus</taxon>
    </lineage>
</organism>
<feature type="domain" description="PDZ" evidence="2">
    <location>
        <begin position="16"/>
        <end position="63"/>
    </location>
</feature>
<dbReference type="SUPFAM" id="SSF50156">
    <property type="entry name" value="PDZ domain-like"/>
    <property type="match status" value="2"/>
</dbReference>
<feature type="region of interest" description="Disordered" evidence="1">
    <location>
        <begin position="62"/>
        <end position="161"/>
    </location>
</feature>
<feature type="region of interest" description="Disordered" evidence="1">
    <location>
        <begin position="1"/>
        <end position="22"/>
    </location>
</feature>
<dbReference type="InterPro" id="IPR051342">
    <property type="entry name" value="PDZ_scaffold"/>
</dbReference>
<evidence type="ECO:0000313" key="3">
    <source>
        <dbReference type="EMBL" id="GFO19014.1"/>
    </source>
</evidence>
<feature type="compositionally biased region" description="Low complexity" evidence="1">
    <location>
        <begin position="108"/>
        <end position="126"/>
    </location>
</feature>
<dbReference type="InterPro" id="IPR036034">
    <property type="entry name" value="PDZ_sf"/>
</dbReference>
<feature type="compositionally biased region" description="Low complexity" evidence="1">
    <location>
        <begin position="65"/>
        <end position="81"/>
    </location>
</feature>
<evidence type="ECO:0000259" key="2">
    <source>
        <dbReference type="PROSITE" id="PS50106"/>
    </source>
</evidence>
<dbReference type="AlphaFoldDB" id="A0AAV4BJB4"/>
<sequence>MKSGFGYGTNINTPLPKGRDGRLQEGDQLLAINGQALEVSHQEAIRILQSAHGTAEIVVARGSAEQQQQYPQQDLQEQQQLQEEEEEEEERQGSPAVSPRSAGSGEPAAEVLSQAEQAAASAPASPRTAGEADEEGGGEDAEEDDEGSAVEGEDGKLGQDKSDMVLSTDWTQLEVIDLINDGTGLGFGIIGGRSTGVVVKTILPGGIADLTAKQTYRDCARHGGTRANETALKSHEFEFKPVIDALARREPEKNCHLLDADGRHARKETIWSWWIGYLVIDESDMDRWPLDPFHSYKEFAKRRPRLEATRLVMANLKD</sequence>
<dbReference type="SMART" id="SM00228">
    <property type="entry name" value="PDZ"/>
    <property type="match status" value="1"/>
</dbReference>
<dbReference type="PANTHER" id="PTHR19964">
    <property type="entry name" value="MULTIPLE PDZ DOMAIN PROTEIN"/>
    <property type="match status" value="1"/>
</dbReference>
<dbReference type="PROSITE" id="PS50106">
    <property type="entry name" value="PDZ"/>
    <property type="match status" value="1"/>
</dbReference>
<dbReference type="EMBL" id="BLXT01004995">
    <property type="protein sequence ID" value="GFO19014.1"/>
    <property type="molecule type" value="Genomic_DNA"/>
</dbReference>